<dbReference type="InterPro" id="IPR003871">
    <property type="entry name" value="RFA1B/D_OB_1st"/>
</dbReference>
<gene>
    <name evidence="2" type="ORF">HID58_024704</name>
</gene>
<dbReference type="Gene3D" id="2.40.50.140">
    <property type="entry name" value="Nucleic acid-binding proteins"/>
    <property type="match status" value="1"/>
</dbReference>
<comment type="caution">
    <text evidence="2">The sequence shown here is derived from an EMBL/GenBank/DDBJ whole genome shotgun (WGS) entry which is preliminary data.</text>
</comment>
<evidence type="ECO:0000259" key="1">
    <source>
        <dbReference type="Pfam" id="PF02721"/>
    </source>
</evidence>
<dbReference type="Pfam" id="PF02721">
    <property type="entry name" value="DUF223"/>
    <property type="match status" value="1"/>
</dbReference>
<evidence type="ECO:0000313" key="3">
    <source>
        <dbReference type="Proteomes" id="UP000824890"/>
    </source>
</evidence>
<accession>A0ABQ8CIX9</accession>
<sequence length="101" mass="12025">MKFLIEWFTFGKQVTSTRVVCLRVSSYFLLIKRKQQSHTFIPANRISCYEDDLKACVVYKIKNLLVINNKTSYKVISHKFLIQFTQQTIIDQKKYIKVEVQ</sequence>
<feature type="domain" description="Replication protein A 70 kDa DNA-binding subunit B/D first OB fold" evidence="1">
    <location>
        <begin position="36"/>
        <end position="91"/>
    </location>
</feature>
<evidence type="ECO:0000313" key="2">
    <source>
        <dbReference type="EMBL" id="KAH0917044.1"/>
    </source>
</evidence>
<reference evidence="2 3" key="1">
    <citation type="submission" date="2021-05" db="EMBL/GenBank/DDBJ databases">
        <title>Genome Assembly of Synthetic Allotetraploid Brassica napus Reveals Homoeologous Exchanges between Subgenomes.</title>
        <authorList>
            <person name="Davis J.T."/>
        </authorList>
    </citation>
    <scope>NUCLEOTIDE SEQUENCE [LARGE SCALE GENOMIC DNA]</scope>
    <source>
        <strain evidence="3">cv. Da-Ae</strain>
        <tissue evidence="2">Seedling</tissue>
    </source>
</reference>
<organism evidence="2 3">
    <name type="scientific">Brassica napus</name>
    <name type="common">Rape</name>
    <dbReference type="NCBI Taxonomy" id="3708"/>
    <lineage>
        <taxon>Eukaryota</taxon>
        <taxon>Viridiplantae</taxon>
        <taxon>Streptophyta</taxon>
        <taxon>Embryophyta</taxon>
        <taxon>Tracheophyta</taxon>
        <taxon>Spermatophyta</taxon>
        <taxon>Magnoliopsida</taxon>
        <taxon>eudicotyledons</taxon>
        <taxon>Gunneridae</taxon>
        <taxon>Pentapetalae</taxon>
        <taxon>rosids</taxon>
        <taxon>malvids</taxon>
        <taxon>Brassicales</taxon>
        <taxon>Brassicaceae</taxon>
        <taxon>Brassiceae</taxon>
        <taxon>Brassica</taxon>
    </lineage>
</organism>
<name>A0ABQ8CIX9_BRANA</name>
<keyword evidence="3" id="KW-1185">Reference proteome</keyword>
<protein>
    <recommendedName>
        <fullName evidence="1">Replication protein A 70 kDa DNA-binding subunit B/D first OB fold domain-containing protein</fullName>
    </recommendedName>
</protein>
<dbReference type="Proteomes" id="UP000824890">
    <property type="component" value="Unassembled WGS sequence"/>
</dbReference>
<proteinExistence type="predicted"/>
<dbReference type="InterPro" id="IPR012340">
    <property type="entry name" value="NA-bd_OB-fold"/>
</dbReference>
<dbReference type="EMBL" id="JAGKQM010000007">
    <property type="protein sequence ID" value="KAH0917044.1"/>
    <property type="molecule type" value="Genomic_DNA"/>
</dbReference>